<dbReference type="PANTHER" id="PTHR48011:SF56">
    <property type="entry name" value="PROTEIN KINASE DOMAIN-CONTAINING PROTEIN"/>
    <property type="match status" value="1"/>
</dbReference>
<keyword evidence="2 5" id="KW-0547">Nucleotide-binding</keyword>
<sequence>MENTYGDGVTWRRGPMLGKGSFGSVYLATSKNPSIHYSCFPLVMAVKSAEVSVSSLLQKEREVLSYLSGCPDIIQHIGDETTIDSDGRMFYNLLLEYGSGETLADRIKKSGYRGLPLREVRCFTKSILKGLSYIHEVGFGHRDLKPENILLVPKSRKTNTGFIVKICDFGLARRVQKSKKRKLERYFNGTPMYLSPEAVRDGVQGTPCDIWSLGYVVLEMLTGKPAWDEGMDKESVMNKIGKGAAVPKKPRNLCQTAKSFLNSCLKRMVKGRLSAKTLLRHPFVNGLSDDDDFDYDNGVLE</sequence>
<dbReference type="InterPro" id="IPR000719">
    <property type="entry name" value="Prot_kinase_dom"/>
</dbReference>
<proteinExistence type="inferred from homology"/>
<evidence type="ECO:0000256" key="1">
    <source>
        <dbReference type="ARBA" id="ARBA00022679"/>
    </source>
</evidence>
<dbReference type="SMART" id="SM00220">
    <property type="entry name" value="S_TKc"/>
    <property type="match status" value="1"/>
</dbReference>
<evidence type="ECO:0000313" key="9">
    <source>
        <dbReference type="RefSeq" id="XP_027120473.1"/>
    </source>
</evidence>
<evidence type="ECO:0000256" key="4">
    <source>
        <dbReference type="ARBA" id="ARBA00022840"/>
    </source>
</evidence>
<dbReference type="Gene3D" id="1.10.510.10">
    <property type="entry name" value="Transferase(Phosphotransferase) domain 1"/>
    <property type="match status" value="1"/>
</dbReference>
<comment type="similarity">
    <text evidence="6">Belongs to the protein kinase superfamily.</text>
</comment>
<dbReference type="Pfam" id="PF00069">
    <property type="entry name" value="Pkinase"/>
    <property type="match status" value="1"/>
</dbReference>
<dbReference type="Proteomes" id="UP001652660">
    <property type="component" value="Chromosome 3e"/>
</dbReference>
<keyword evidence="6" id="KW-0723">Serine/threonine-protein kinase</keyword>
<gene>
    <name evidence="9" type="primary">LOC113737439</name>
</gene>
<dbReference type="InterPro" id="IPR008271">
    <property type="entry name" value="Ser/Thr_kinase_AS"/>
</dbReference>
<keyword evidence="3" id="KW-0418">Kinase</keyword>
<keyword evidence="1" id="KW-0808">Transferase</keyword>
<dbReference type="GeneID" id="113737439"/>
<dbReference type="InterPro" id="IPR017441">
    <property type="entry name" value="Protein_kinase_ATP_BS"/>
</dbReference>
<evidence type="ECO:0000256" key="2">
    <source>
        <dbReference type="ARBA" id="ARBA00022741"/>
    </source>
</evidence>
<evidence type="ECO:0000256" key="6">
    <source>
        <dbReference type="RuleBase" id="RU000304"/>
    </source>
</evidence>
<keyword evidence="4 5" id="KW-0067">ATP-binding</keyword>
<dbReference type="PROSITE" id="PS00107">
    <property type="entry name" value="PROTEIN_KINASE_ATP"/>
    <property type="match status" value="1"/>
</dbReference>
<dbReference type="GO" id="GO:0004674">
    <property type="term" value="F:protein serine/threonine kinase activity"/>
    <property type="evidence" value="ECO:0007669"/>
    <property type="project" value="UniProtKB-KW"/>
</dbReference>
<name>A0A6P6WY98_COFAR</name>
<dbReference type="PANTHER" id="PTHR48011">
    <property type="entry name" value="CCR4-NOT TRANSCRIPTIONAL COMPLEX SUBUNIT CAF120-RELATED"/>
    <property type="match status" value="1"/>
</dbReference>
<dbReference type="PROSITE" id="PS00108">
    <property type="entry name" value="PROTEIN_KINASE_ST"/>
    <property type="match status" value="1"/>
</dbReference>
<dbReference type="GO" id="GO:0007165">
    <property type="term" value="P:signal transduction"/>
    <property type="evidence" value="ECO:0007669"/>
    <property type="project" value="TreeGrafter"/>
</dbReference>
<evidence type="ECO:0000256" key="5">
    <source>
        <dbReference type="PROSITE-ProRule" id="PRU10141"/>
    </source>
</evidence>
<dbReference type="GO" id="GO:0005524">
    <property type="term" value="F:ATP binding"/>
    <property type="evidence" value="ECO:0007669"/>
    <property type="project" value="UniProtKB-UniRule"/>
</dbReference>
<dbReference type="InterPro" id="IPR011009">
    <property type="entry name" value="Kinase-like_dom_sf"/>
</dbReference>
<dbReference type="OrthoDB" id="8693905at2759"/>
<evidence type="ECO:0000313" key="8">
    <source>
        <dbReference type="Proteomes" id="UP001652660"/>
    </source>
</evidence>
<dbReference type="CDD" id="cd06606">
    <property type="entry name" value="STKc_MAPKKK"/>
    <property type="match status" value="1"/>
</dbReference>
<reference evidence="8" key="1">
    <citation type="journal article" date="2025" name="Foods">
        <title>Unveiling the Microbial Signatures of Arabica Coffee Cherries: Insights into Ripeness Specific Diversity, Functional Traits, and Implications for Quality and Safety.</title>
        <authorList>
            <consortium name="RefSeq"/>
            <person name="Tenea G.N."/>
            <person name="Cifuentes V."/>
            <person name="Reyes P."/>
            <person name="Cevallos-Vallejos M."/>
        </authorList>
    </citation>
    <scope>NUCLEOTIDE SEQUENCE [LARGE SCALE GENOMIC DNA]</scope>
</reference>
<dbReference type="SUPFAM" id="SSF56112">
    <property type="entry name" value="Protein kinase-like (PK-like)"/>
    <property type="match status" value="1"/>
</dbReference>
<feature type="binding site" evidence="5">
    <location>
        <position position="47"/>
    </location>
    <ligand>
        <name>ATP</name>
        <dbReference type="ChEBI" id="CHEBI:30616"/>
    </ligand>
</feature>
<accession>A0A6P6WY98</accession>
<dbReference type="AlphaFoldDB" id="A0A6P6WY98"/>
<keyword evidence="8" id="KW-1185">Reference proteome</keyword>
<dbReference type="PROSITE" id="PS50011">
    <property type="entry name" value="PROTEIN_KINASE_DOM"/>
    <property type="match status" value="1"/>
</dbReference>
<evidence type="ECO:0000259" key="7">
    <source>
        <dbReference type="PROSITE" id="PS50011"/>
    </source>
</evidence>
<dbReference type="RefSeq" id="XP_027120473.1">
    <property type="nucleotide sequence ID" value="XM_027264672.1"/>
</dbReference>
<protein>
    <submittedName>
        <fullName evidence="9">Mitogen-activated protein kinase kinase kinase 20-like</fullName>
    </submittedName>
</protein>
<feature type="domain" description="Protein kinase" evidence="7">
    <location>
        <begin position="11"/>
        <end position="284"/>
    </location>
</feature>
<evidence type="ECO:0000256" key="3">
    <source>
        <dbReference type="ARBA" id="ARBA00022777"/>
    </source>
</evidence>
<dbReference type="InterPro" id="IPR052751">
    <property type="entry name" value="Plant_MAPKKK"/>
</dbReference>
<reference evidence="9" key="2">
    <citation type="submission" date="2025-08" db="UniProtKB">
        <authorList>
            <consortium name="RefSeq"/>
        </authorList>
    </citation>
    <scope>IDENTIFICATION</scope>
    <source>
        <tissue evidence="9">Leaves</tissue>
    </source>
</reference>
<organism evidence="8 9">
    <name type="scientific">Coffea arabica</name>
    <name type="common">Arabian coffee</name>
    <dbReference type="NCBI Taxonomy" id="13443"/>
    <lineage>
        <taxon>Eukaryota</taxon>
        <taxon>Viridiplantae</taxon>
        <taxon>Streptophyta</taxon>
        <taxon>Embryophyta</taxon>
        <taxon>Tracheophyta</taxon>
        <taxon>Spermatophyta</taxon>
        <taxon>Magnoliopsida</taxon>
        <taxon>eudicotyledons</taxon>
        <taxon>Gunneridae</taxon>
        <taxon>Pentapetalae</taxon>
        <taxon>asterids</taxon>
        <taxon>lamiids</taxon>
        <taxon>Gentianales</taxon>
        <taxon>Rubiaceae</taxon>
        <taxon>Ixoroideae</taxon>
        <taxon>Gardenieae complex</taxon>
        <taxon>Bertiereae - Coffeeae clade</taxon>
        <taxon>Coffeeae</taxon>
        <taxon>Coffea</taxon>
    </lineage>
</organism>